<reference evidence="2" key="1">
    <citation type="journal article" date="2019" name="Int. J. Syst. Evol. Microbiol.">
        <title>The Global Catalogue of Microorganisms (GCM) 10K type strain sequencing project: providing services to taxonomists for standard genome sequencing and annotation.</title>
        <authorList>
            <consortium name="The Broad Institute Genomics Platform"/>
            <consortium name="The Broad Institute Genome Sequencing Center for Infectious Disease"/>
            <person name="Wu L."/>
            <person name="Ma J."/>
        </authorList>
    </citation>
    <scope>NUCLEOTIDE SEQUENCE [LARGE SCALE GENOMIC DNA]</scope>
    <source>
        <strain evidence="2">CGMCC 1.16306</strain>
    </source>
</reference>
<protein>
    <submittedName>
        <fullName evidence="1">Uncharacterized protein</fullName>
    </submittedName>
</protein>
<accession>A0ABV9GLA2</accession>
<sequence length="68" mass="7851">MVHLVYIHFNHIRVEEITRTSGVFTGKNMPVKWRSTSKQNQGFGTISGNQNISSDHIHTVINPNRYKK</sequence>
<comment type="caution">
    <text evidence="1">The sequence shown here is derived from an EMBL/GenBank/DDBJ whole genome shotgun (WGS) entry which is preliminary data.</text>
</comment>
<organism evidence="1 2">
    <name type="scientific">Camelliibacillus cellulosilyticus</name>
    <dbReference type="NCBI Taxonomy" id="2174486"/>
    <lineage>
        <taxon>Bacteria</taxon>
        <taxon>Bacillati</taxon>
        <taxon>Bacillota</taxon>
        <taxon>Bacilli</taxon>
        <taxon>Bacillales</taxon>
        <taxon>Sporolactobacillaceae</taxon>
        <taxon>Camelliibacillus</taxon>
    </lineage>
</organism>
<gene>
    <name evidence="1" type="ORF">ACFO4N_06215</name>
</gene>
<evidence type="ECO:0000313" key="2">
    <source>
        <dbReference type="Proteomes" id="UP001596022"/>
    </source>
</evidence>
<dbReference type="Proteomes" id="UP001596022">
    <property type="component" value="Unassembled WGS sequence"/>
</dbReference>
<proteinExistence type="predicted"/>
<dbReference type="EMBL" id="JBHSFW010000001">
    <property type="protein sequence ID" value="MFC4618324.1"/>
    <property type="molecule type" value="Genomic_DNA"/>
</dbReference>
<evidence type="ECO:0000313" key="1">
    <source>
        <dbReference type="EMBL" id="MFC4618324.1"/>
    </source>
</evidence>
<name>A0ABV9GLA2_9BACL</name>
<keyword evidence="2" id="KW-1185">Reference proteome</keyword>